<gene>
    <name evidence="2" type="ORF">IAS62_004801</name>
</gene>
<dbReference type="RefSeq" id="XP_064722686.1">
    <property type="nucleotide sequence ID" value="XM_064866614.1"/>
</dbReference>
<dbReference type="Proteomes" id="UP001432216">
    <property type="component" value="Chromosome 8"/>
</dbReference>
<proteinExistence type="predicted"/>
<keyword evidence="1" id="KW-0472">Membrane</keyword>
<evidence type="ECO:0000313" key="3">
    <source>
        <dbReference type="Proteomes" id="UP001432216"/>
    </source>
</evidence>
<organism evidence="2 3">
    <name type="scientific">Cryptococcus decagattii</name>
    <dbReference type="NCBI Taxonomy" id="1859122"/>
    <lineage>
        <taxon>Eukaryota</taxon>
        <taxon>Fungi</taxon>
        <taxon>Dikarya</taxon>
        <taxon>Basidiomycota</taxon>
        <taxon>Agaricomycotina</taxon>
        <taxon>Tremellomycetes</taxon>
        <taxon>Tremellales</taxon>
        <taxon>Cryptococcaceae</taxon>
        <taxon>Cryptococcus</taxon>
        <taxon>Cryptococcus gattii species complex</taxon>
    </lineage>
</organism>
<keyword evidence="1" id="KW-1133">Transmembrane helix</keyword>
<feature type="transmembrane region" description="Helical" evidence="1">
    <location>
        <begin position="52"/>
        <end position="73"/>
    </location>
</feature>
<keyword evidence="3" id="KW-1185">Reference proteome</keyword>
<dbReference type="EMBL" id="CP143813">
    <property type="protein sequence ID" value="WVO23447.1"/>
    <property type="molecule type" value="Genomic_DNA"/>
</dbReference>
<accession>A0ABZ2B1C3</accession>
<evidence type="ECO:0000256" key="1">
    <source>
        <dbReference type="SAM" id="Phobius"/>
    </source>
</evidence>
<evidence type="ECO:0000313" key="2">
    <source>
        <dbReference type="EMBL" id="WVO23447.1"/>
    </source>
</evidence>
<reference evidence="2 3" key="1">
    <citation type="submission" date="2024-01" db="EMBL/GenBank/DDBJ databases">
        <title>Comparative genomics of Cryptococcus and Kwoniella reveals pathogenesis evolution and contrasting modes of karyotype evolution via chromosome fusion or intercentromeric recombination.</title>
        <authorList>
            <person name="Coelho M.A."/>
            <person name="David-Palma M."/>
            <person name="Shea T."/>
            <person name="Bowers K."/>
            <person name="McGinley-Smith S."/>
            <person name="Mohammad A.W."/>
            <person name="Gnirke A."/>
            <person name="Yurkov A.M."/>
            <person name="Nowrousian M."/>
            <person name="Sun S."/>
            <person name="Cuomo C.A."/>
            <person name="Heitman J."/>
        </authorList>
    </citation>
    <scope>NUCLEOTIDE SEQUENCE [LARGE SCALE GENOMIC DNA]</scope>
    <source>
        <strain evidence="2 3">7685027</strain>
    </source>
</reference>
<sequence>MERESQRAAYNFYSNSNSNSNINVAIIRERPNYDPEAGVETTLSTRPWVRKWLLRAHIAGAYIVLVLTLGLLADNQTFFPS</sequence>
<protein>
    <submittedName>
        <fullName evidence="2">Uncharacterized protein</fullName>
    </submittedName>
</protein>
<keyword evidence="1" id="KW-0812">Transmembrane</keyword>
<dbReference type="GeneID" id="89991572"/>
<name>A0ABZ2B1C3_9TREE</name>